<reference evidence="2" key="1">
    <citation type="submission" date="2024-04" db="EMBL/GenBank/DDBJ databases">
        <authorList>
            <person name="Shaw F."/>
            <person name="Minotto A."/>
        </authorList>
    </citation>
    <scope>NUCLEOTIDE SEQUENCE [LARGE SCALE GENOMIC DNA]</scope>
</reference>
<keyword evidence="2" id="KW-1185">Reference proteome</keyword>
<dbReference type="Proteomes" id="UP001497453">
    <property type="component" value="Chromosome 11"/>
</dbReference>
<sequence length="403" mass="46294">MPNPPLPIELLERLLDHYGDMIMYNHNPTLSDGRHQYYRILRSCALTCKALLPRSRYNLYRSVILGDKHEHFIEILKGSPHLAHYIRALHVVGSRICNPPSVFVCLVGRLPHIRALGIVVAQDLFLHKRFHMALSSFSTITMLTLCVQIGVPEIHRLLYTLPNVRYLELVIAPLEPEDSTAYHKMRYAPRCRLTSNFVERHLGWLRLYHSFLRTPELFSSLKRLYIEIVSWEGETKRNAEVSSLLLSTAQSSLEEAFLYFHEIENTGLTRLISLHDNTNLRRLGLFLDNAFDEEVTGLVQLLSTISSPVLQEIILLGCDGFIEVQTSTWALLDEALCDSRFDALTSIQVVDVEYRNPVPAAKRLPRCASRGLISSSYILIDGIENSQHTWINWAPEYKRMLFE</sequence>
<name>A0ABP1CVI6_9APHY</name>
<proteinExistence type="predicted"/>
<evidence type="ECO:0000313" key="1">
    <source>
        <dbReference type="EMBL" id="CAL1698713.1"/>
    </source>
</evidence>
<accession>A0ABP1CVI6</accession>
<evidence type="ECO:0000313" key="2">
    <source>
        <dbReference type="Proteomes" id="UP001497453"/>
    </source>
</evidence>
<dbReference type="EMBL" id="OZ037954">
    <property type="protein sequence ID" value="CAL1698713.1"/>
    <property type="molecule type" value="Genomic_DNA"/>
</dbReference>
<evidence type="ECO:0008006" key="3">
    <source>
        <dbReference type="Google" id="ProtNLM"/>
    </source>
</evidence>
<gene>
    <name evidence="1" type="ORF">GFSPODELE1_LOCUS2291</name>
</gene>
<protein>
    <recommendedName>
        <fullName evidence="3">F-box protein</fullName>
    </recommendedName>
</protein>
<organism evidence="1 2">
    <name type="scientific">Somion occarium</name>
    <dbReference type="NCBI Taxonomy" id="3059160"/>
    <lineage>
        <taxon>Eukaryota</taxon>
        <taxon>Fungi</taxon>
        <taxon>Dikarya</taxon>
        <taxon>Basidiomycota</taxon>
        <taxon>Agaricomycotina</taxon>
        <taxon>Agaricomycetes</taxon>
        <taxon>Polyporales</taxon>
        <taxon>Cerrenaceae</taxon>
        <taxon>Somion</taxon>
    </lineage>
</organism>